<accession>A0A7K3U790</accession>
<dbReference type="GO" id="GO:0016787">
    <property type="term" value="F:hydrolase activity"/>
    <property type="evidence" value="ECO:0007669"/>
    <property type="project" value="InterPro"/>
</dbReference>
<dbReference type="PANTHER" id="PTHR43760:SF1">
    <property type="entry name" value="ENDORIBONUCLEASE L-PSP_CHORISMATE MUTASE-LIKE DOMAIN-CONTAINING PROTEIN"/>
    <property type="match status" value="1"/>
</dbReference>
<gene>
    <name evidence="2" type="ORF">GR197_02030</name>
</gene>
<dbReference type="InterPro" id="IPR013813">
    <property type="entry name" value="Endoribo_LPSP/chorism_mut-like"/>
</dbReference>
<evidence type="ECO:0000313" key="3">
    <source>
        <dbReference type="Proteomes" id="UP000471753"/>
    </source>
</evidence>
<keyword evidence="2" id="KW-0808">Transferase</keyword>
<dbReference type="AlphaFoldDB" id="A0A7K3U790"/>
<dbReference type="SUPFAM" id="SSF55298">
    <property type="entry name" value="YjgF-like"/>
    <property type="match status" value="1"/>
</dbReference>
<evidence type="ECO:0000259" key="1">
    <source>
        <dbReference type="Pfam" id="PF14588"/>
    </source>
</evidence>
<comment type="caution">
    <text evidence="2">The sequence shown here is derived from an EMBL/GenBank/DDBJ whole genome shotgun (WGS) entry which is preliminary data.</text>
</comment>
<dbReference type="GO" id="GO:0016740">
    <property type="term" value="F:transferase activity"/>
    <property type="evidence" value="ECO:0007669"/>
    <property type="project" value="UniProtKB-KW"/>
</dbReference>
<dbReference type="PANTHER" id="PTHR43760">
    <property type="entry name" value="ENDORIBONUCLEASE-RELATED"/>
    <property type="match status" value="1"/>
</dbReference>
<dbReference type="Proteomes" id="UP000471753">
    <property type="component" value="Unassembled WGS sequence"/>
</dbReference>
<evidence type="ECO:0000313" key="2">
    <source>
        <dbReference type="EMBL" id="NEJ69324.1"/>
    </source>
</evidence>
<dbReference type="InterPro" id="IPR029062">
    <property type="entry name" value="Class_I_gatase-like"/>
</dbReference>
<dbReference type="Gene3D" id="3.40.50.880">
    <property type="match status" value="1"/>
</dbReference>
<dbReference type="Gene3D" id="3.30.1330.40">
    <property type="entry name" value="RutC-like"/>
    <property type="match status" value="1"/>
</dbReference>
<proteinExistence type="predicted"/>
<dbReference type="RefSeq" id="WP_164006364.1">
    <property type="nucleotide sequence ID" value="NZ_WUFT01000001.1"/>
</dbReference>
<dbReference type="InterPro" id="IPR035959">
    <property type="entry name" value="RutC-like_sf"/>
</dbReference>
<dbReference type="SUPFAM" id="SSF52317">
    <property type="entry name" value="Class I glutamine amidotransferase-like"/>
    <property type="match status" value="1"/>
</dbReference>
<dbReference type="Pfam" id="PF14588">
    <property type="entry name" value="YjgF_endoribonc"/>
    <property type="match status" value="1"/>
</dbReference>
<reference evidence="2 3" key="1">
    <citation type="submission" date="2019-12" db="EMBL/GenBank/DDBJ databases">
        <title>Rhizobium genotypes associated with high levels of biological nitrogen fixation by grain legumes in a temperate-maritime cropping system.</title>
        <authorList>
            <person name="Maluk M."/>
            <person name="Francesc Ferrando Molina F."/>
            <person name="Lopez Del Egido L."/>
            <person name="Lafos M."/>
            <person name="Langarica-Fuentes A."/>
            <person name="Gebre Yohannes G."/>
            <person name="Young M.W."/>
            <person name="Martin P."/>
            <person name="Gantlett R."/>
            <person name="Kenicer G."/>
            <person name="Hawes C."/>
            <person name="Begg G.S."/>
            <person name="Quilliam R.S."/>
            <person name="Squire G.R."/>
            <person name="Poole P.S."/>
            <person name="Young P.W."/>
            <person name="Iannetta P.M."/>
            <person name="James E.K."/>
        </authorList>
    </citation>
    <scope>NUCLEOTIDE SEQUENCE [LARGE SCALE GENOMIC DNA]</scope>
    <source>
        <strain evidence="2 3">JHI366</strain>
    </source>
</reference>
<dbReference type="EMBL" id="WUFT01000001">
    <property type="protein sequence ID" value="NEJ69324.1"/>
    <property type="molecule type" value="Genomic_DNA"/>
</dbReference>
<dbReference type="CDD" id="cd02199">
    <property type="entry name" value="YjgF_YER057c_UK114_like_1"/>
    <property type="match status" value="1"/>
</dbReference>
<dbReference type="Pfam" id="PF07722">
    <property type="entry name" value="Peptidase_C26"/>
    <property type="match status" value="1"/>
</dbReference>
<dbReference type="PROSITE" id="PS51273">
    <property type="entry name" value="GATASE_TYPE_1"/>
    <property type="match status" value="1"/>
</dbReference>
<name>A0A7K3U790_9HYPH</name>
<protein>
    <submittedName>
        <fullName evidence="2">Glutamine amidotransferase</fullName>
    </submittedName>
</protein>
<keyword evidence="2" id="KW-0315">Glutamine amidotransferase</keyword>
<sequence length="407" mass="43196">MTTDMTVAAVTAFPAAPARKARPLILITPDLGETPQQPTECEYVVRSNYAEAITSAGGVPLILPYEAENIEAALALADGIVLTGSRPGAEVADRRRDFERQLVAKALTTGKPLLGICHGMQLIGECLGGEFLSELPAAGISHIPQDLPDELAHEIIVEPGSLLAGWVGTGPTRVNSLHRHALSGHGRFRVIARAPDGIIEAFEGETEAFCLGVQWHPEYRLTALDLEILKAFVARSAEAGESRRAEPRMSGSDAVHRRLAALGLPLPEAAMPPGAFAGAVRTGNIVTVSGQVPLTDGAIWRTGRLGADVSIEEGRECARICLLNVLAQLERASGGFDKVRGFVRLAGYVAATDDFTRHGAVVDGASELLRDLFPDRWEHARIAIGVSSLPRGASVEIELTALVGNEV</sequence>
<feature type="domain" description="Endoribonuclease L-PSP/chorismate mutase-like" evidence="1">
    <location>
        <begin position="258"/>
        <end position="388"/>
    </location>
</feature>
<dbReference type="InterPro" id="IPR011697">
    <property type="entry name" value="Peptidase_C26"/>
</dbReference>
<organism evidence="2 3">
    <name type="scientific">Rhizobium phaseoli</name>
    <dbReference type="NCBI Taxonomy" id="396"/>
    <lineage>
        <taxon>Bacteria</taxon>
        <taxon>Pseudomonadati</taxon>
        <taxon>Pseudomonadota</taxon>
        <taxon>Alphaproteobacteria</taxon>
        <taxon>Hyphomicrobiales</taxon>
        <taxon>Rhizobiaceae</taxon>
        <taxon>Rhizobium/Agrobacterium group</taxon>
        <taxon>Rhizobium</taxon>
    </lineage>
</organism>